<gene>
    <name evidence="8" type="ORF">E6Q80_15815</name>
</gene>
<keyword evidence="5" id="KW-1133">Transmembrane helix</keyword>
<dbReference type="SMART" id="SM00304">
    <property type="entry name" value="HAMP"/>
    <property type="match status" value="2"/>
</dbReference>
<comment type="subcellular location">
    <subcellularLocation>
        <location evidence="1">Membrane</location>
    </subcellularLocation>
</comment>
<dbReference type="PROSITE" id="PS50111">
    <property type="entry name" value="CHEMOTAXIS_TRANSDUC_2"/>
    <property type="match status" value="1"/>
</dbReference>
<dbReference type="SMART" id="SM00283">
    <property type="entry name" value="MA"/>
    <property type="match status" value="1"/>
</dbReference>
<feature type="transmembrane region" description="Helical" evidence="5">
    <location>
        <begin position="189"/>
        <end position="207"/>
    </location>
</feature>
<keyword evidence="5" id="KW-0472">Membrane</keyword>
<accession>A0A5C7SFB3</accession>
<dbReference type="InterPro" id="IPR004089">
    <property type="entry name" value="MCPsignal_dom"/>
</dbReference>
<dbReference type="Gene3D" id="3.30.450.290">
    <property type="match status" value="1"/>
</dbReference>
<evidence type="ECO:0000256" key="5">
    <source>
        <dbReference type="SAM" id="Phobius"/>
    </source>
</evidence>
<evidence type="ECO:0000313" key="9">
    <source>
        <dbReference type="Proteomes" id="UP000321192"/>
    </source>
</evidence>
<dbReference type="Gene3D" id="1.10.287.950">
    <property type="entry name" value="Methyl-accepting chemotaxis protein"/>
    <property type="match status" value="1"/>
</dbReference>
<feature type="domain" description="Methyl-accepting transducer" evidence="6">
    <location>
        <begin position="268"/>
        <end position="504"/>
    </location>
</feature>
<name>A0A5C7SFB3_THASP</name>
<dbReference type="Pfam" id="PF00672">
    <property type="entry name" value="HAMP"/>
    <property type="match status" value="1"/>
</dbReference>
<keyword evidence="2 4" id="KW-0807">Transducer</keyword>
<evidence type="ECO:0000256" key="3">
    <source>
        <dbReference type="ARBA" id="ARBA00029447"/>
    </source>
</evidence>
<evidence type="ECO:0000256" key="2">
    <source>
        <dbReference type="ARBA" id="ARBA00023224"/>
    </source>
</evidence>
<dbReference type="GO" id="GO:0006935">
    <property type="term" value="P:chemotaxis"/>
    <property type="evidence" value="ECO:0007669"/>
    <property type="project" value="UniProtKB-ARBA"/>
</dbReference>
<feature type="domain" description="HAMP" evidence="7">
    <location>
        <begin position="209"/>
        <end position="263"/>
    </location>
</feature>
<dbReference type="AlphaFoldDB" id="A0A5C7SFB3"/>
<evidence type="ECO:0000259" key="7">
    <source>
        <dbReference type="PROSITE" id="PS50885"/>
    </source>
</evidence>
<dbReference type="SUPFAM" id="SSF58104">
    <property type="entry name" value="Methyl-accepting chemotaxis protein (MCP) signaling domain"/>
    <property type="match status" value="1"/>
</dbReference>
<dbReference type="InterPro" id="IPR003660">
    <property type="entry name" value="HAMP_dom"/>
</dbReference>
<protein>
    <submittedName>
        <fullName evidence="8">Methyl-accepting chemotaxis protein</fullName>
    </submittedName>
</protein>
<comment type="caution">
    <text evidence="8">The sequence shown here is derived from an EMBL/GenBank/DDBJ whole genome shotgun (WGS) entry which is preliminary data.</text>
</comment>
<dbReference type="GO" id="GO:0007165">
    <property type="term" value="P:signal transduction"/>
    <property type="evidence" value="ECO:0007669"/>
    <property type="project" value="UniProtKB-KW"/>
</dbReference>
<feature type="transmembrane region" description="Helical" evidence="5">
    <location>
        <begin position="12"/>
        <end position="31"/>
    </location>
</feature>
<dbReference type="PANTHER" id="PTHR32089:SF112">
    <property type="entry name" value="LYSOZYME-LIKE PROTEIN-RELATED"/>
    <property type="match status" value="1"/>
</dbReference>
<keyword evidence="5" id="KW-0812">Transmembrane</keyword>
<dbReference type="Proteomes" id="UP000321192">
    <property type="component" value="Unassembled WGS sequence"/>
</dbReference>
<dbReference type="FunFam" id="1.10.287.950:FF:000001">
    <property type="entry name" value="Methyl-accepting chemotaxis sensory transducer"/>
    <property type="match status" value="1"/>
</dbReference>
<dbReference type="RefSeq" id="WP_276660110.1">
    <property type="nucleotide sequence ID" value="NZ_SSFD01000250.1"/>
</dbReference>
<dbReference type="Pfam" id="PF00015">
    <property type="entry name" value="MCPsignal"/>
    <property type="match status" value="1"/>
</dbReference>
<evidence type="ECO:0000256" key="1">
    <source>
        <dbReference type="ARBA" id="ARBA00004370"/>
    </source>
</evidence>
<dbReference type="EMBL" id="SSFD01000250">
    <property type="protein sequence ID" value="TXH82223.1"/>
    <property type="molecule type" value="Genomic_DNA"/>
</dbReference>
<sequence>MIRFSDTPIWLRLTGAIWLMMVAAFGSMIVWETRVNRDMAIEQAKDFAGTVNEMTMAGLTGMMITGTVAQRDVFLDQIKELSVVQDLEVIRGEAVSRVFGAGGARDAARDADERLALVEGRATMRVDHDAEHGEHLRVVIPSLASPAWLGKDCIACHQVPQGTPLGAVSMRISLDKANAAVNAFRNQSAMFAALVSIPLILFIYLFITRFVTRPLDGLNRGLGRIAEGGGDLRLQLPVRGRDEIGRSARTFNDMMGTLGGLVRQVGDSASAVTEAASRLAADAEAVAASSQRQNESSVGAAGAVDEMVGSISAIAEHAEAVRERSHDSLERSREGQRSLERLVGEVGEVEAAVRQMADAVVAFVDSTQAISRMTSEVREIAEQTNLLALNAAIEAARAGEQGRGFAVVADEVRKLAEKSARSAGEIDQITREVARRSSSVRGALDDGLGHLASSRQMADAVMQVLTAANSLVVEVGEGLDRIAGATGAQRNASESVTARIGEIAGMARSNNDALAHTVRSARELGELALRLQESVSRFRF</sequence>
<evidence type="ECO:0000313" key="8">
    <source>
        <dbReference type="EMBL" id="TXH82223.1"/>
    </source>
</evidence>
<dbReference type="CDD" id="cd06225">
    <property type="entry name" value="HAMP"/>
    <property type="match status" value="1"/>
</dbReference>
<dbReference type="PANTHER" id="PTHR32089">
    <property type="entry name" value="METHYL-ACCEPTING CHEMOTAXIS PROTEIN MCPB"/>
    <property type="match status" value="1"/>
</dbReference>
<dbReference type="PROSITE" id="PS50885">
    <property type="entry name" value="HAMP"/>
    <property type="match status" value="1"/>
</dbReference>
<comment type="similarity">
    <text evidence="3">Belongs to the methyl-accepting chemotaxis (MCP) protein family.</text>
</comment>
<dbReference type="GO" id="GO:0016020">
    <property type="term" value="C:membrane"/>
    <property type="evidence" value="ECO:0007669"/>
    <property type="project" value="UniProtKB-SubCell"/>
</dbReference>
<proteinExistence type="inferred from homology"/>
<evidence type="ECO:0000256" key="4">
    <source>
        <dbReference type="PROSITE-ProRule" id="PRU00284"/>
    </source>
</evidence>
<evidence type="ECO:0000259" key="6">
    <source>
        <dbReference type="PROSITE" id="PS50111"/>
    </source>
</evidence>
<reference evidence="8 9" key="1">
    <citation type="submission" date="2018-09" db="EMBL/GenBank/DDBJ databases">
        <title>Metagenome Assembled Genomes from an Advanced Water Purification Facility.</title>
        <authorList>
            <person name="Stamps B.W."/>
            <person name="Spear J.R."/>
        </authorList>
    </citation>
    <scope>NUCLEOTIDE SEQUENCE [LARGE SCALE GENOMIC DNA]</scope>
    <source>
        <strain evidence="8">Bin_27_1</strain>
    </source>
</reference>
<organism evidence="8 9">
    <name type="scientific">Thauera aminoaromatica</name>
    <dbReference type="NCBI Taxonomy" id="164330"/>
    <lineage>
        <taxon>Bacteria</taxon>
        <taxon>Pseudomonadati</taxon>
        <taxon>Pseudomonadota</taxon>
        <taxon>Betaproteobacteria</taxon>
        <taxon>Rhodocyclales</taxon>
        <taxon>Zoogloeaceae</taxon>
        <taxon>Thauera</taxon>
    </lineage>
</organism>